<evidence type="ECO:0000313" key="2">
    <source>
        <dbReference type="Proteomes" id="UP000663881"/>
    </source>
</evidence>
<organism evidence="1 2">
    <name type="scientific">Adineta steineri</name>
    <dbReference type="NCBI Taxonomy" id="433720"/>
    <lineage>
        <taxon>Eukaryota</taxon>
        <taxon>Metazoa</taxon>
        <taxon>Spiralia</taxon>
        <taxon>Gnathifera</taxon>
        <taxon>Rotifera</taxon>
        <taxon>Eurotatoria</taxon>
        <taxon>Bdelloidea</taxon>
        <taxon>Adinetida</taxon>
        <taxon>Adinetidae</taxon>
        <taxon>Adineta</taxon>
    </lineage>
</organism>
<dbReference type="AlphaFoldDB" id="A0A819WFT4"/>
<dbReference type="SUPFAM" id="SSF57850">
    <property type="entry name" value="RING/U-box"/>
    <property type="match status" value="1"/>
</dbReference>
<evidence type="ECO:0000313" key="1">
    <source>
        <dbReference type="EMBL" id="CAF4123010.1"/>
    </source>
</evidence>
<sequence>MFKKFADLLNKSSESVVPKQTSLYPKERQGTCSICSDNNLTLVTLSKTCRHEAACCIPCFTQNISSNINSKGTHRFECPMPTCNVVFDPTEYYHLLDARLKDLVDKLLLNRLLETDEE</sequence>
<reference evidence="1" key="1">
    <citation type="submission" date="2021-02" db="EMBL/GenBank/DDBJ databases">
        <authorList>
            <person name="Nowell W R."/>
        </authorList>
    </citation>
    <scope>NUCLEOTIDE SEQUENCE</scope>
</reference>
<comment type="caution">
    <text evidence="1">The sequence shown here is derived from an EMBL/GenBank/DDBJ whole genome shotgun (WGS) entry which is preliminary data.</text>
</comment>
<dbReference type="Proteomes" id="UP000663881">
    <property type="component" value="Unassembled WGS sequence"/>
</dbReference>
<dbReference type="EMBL" id="CAJOAY010005883">
    <property type="protein sequence ID" value="CAF4123010.1"/>
    <property type="molecule type" value="Genomic_DNA"/>
</dbReference>
<feature type="non-terminal residue" evidence="1">
    <location>
        <position position="1"/>
    </location>
</feature>
<accession>A0A819WFT4</accession>
<dbReference type="InterPro" id="IPR013083">
    <property type="entry name" value="Znf_RING/FYVE/PHD"/>
</dbReference>
<dbReference type="Gene3D" id="3.30.40.10">
    <property type="entry name" value="Zinc/RING finger domain, C3HC4 (zinc finger)"/>
    <property type="match status" value="1"/>
</dbReference>
<protein>
    <recommendedName>
        <fullName evidence="3">RING-type domain-containing protein</fullName>
    </recommendedName>
</protein>
<evidence type="ECO:0008006" key="3">
    <source>
        <dbReference type="Google" id="ProtNLM"/>
    </source>
</evidence>
<name>A0A819WFT4_9BILA</name>
<proteinExistence type="predicted"/>
<gene>
    <name evidence="1" type="ORF">OKA104_LOCUS36837</name>
</gene>